<dbReference type="SUPFAM" id="SSF54928">
    <property type="entry name" value="RNA-binding domain, RBD"/>
    <property type="match status" value="1"/>
</dbReference>
<evidence type="ECO:0000256" key="1">
    <source>
        <dbReference type="SAM" id="MobiDB-lite"/>
    </source>
</evidence>
<accession>A0A1C7LW63</accession>
<comment type="caution">
    <text evidence="2">The sequence shown here is derived from an EMBL/GenBank/DDBJ whole genome shotgun (WGS) entry which is preliminary data.</text>
</comment>
<dbReference type="AlphaFoldDB" id="A0A1C7LW63"/>
<name>A0A1C7LW63_GRIFR</name>
<dbReference type="GO" id="GO:0003676">
    <property type="term" value="F:nucleic acid binding"/>
    <property type="evidence" value="ECO:0007669"/>
    <property type="project" value="InterPro"/>
</dbReference>
<evidence type="ECO:0000313" key="3">
    <source>
        <dbReference type="Proteomes" id="UP000092993"/>
    </source>
</evidence>
<dbReference type="InterPro" id="IPR035979">
    <property type="entry name" value="RBD_domain_sf"/>
</dbReference>
<organism evidence="2 3">
    <name type="scientific">Grifola frondosa</name>
    <name type="common">Maitake</name>
    <name type="synonym">Polyporus frondosus</name>
    <dbReference type="NCBI Taxonomy" id="5627"/>
    <lineage>
        <taxon>Eukaryota</taxon>
        <taxon>Fungi</taxon>
        <taxon>Dikarya</taxon>
        <taxon>Basidiomycota</taxon>
        <taxon>Agaricomycotina</taxon>
        <taxon>Agaricomycetes</taxon>
        <taxon>Polyporales</taxon>
        <taxon>Grifolaceae</taxon>
        <taxon>Grifola</taxon>
    </lineage>
</organism>
<evidence type="ECO:0000313" key="2">
    <source>
        <dbReference type="EMBL" id="OBZ68985.1"/>
    </source>
</evidence>
<dbReference type="OrthoDB" id="442677at2759"/>
<feature type="compositionally biased region" description="Acidic residues" evidence="1">
    <location>
        <begin position="127"/>
        <end position="141"/>
    </location>
</feature>
<proteinExistence type="predicted"/>
<dbReference type="STRING" id="5627.A0A1C7LW63"/>
<keyword evidence="3" id="KW-1185">Reference proteome</keyword>
<feature type="region of interest" description="Disordered" evidence="1">
    <location>
        <begin position="119"/>
        <end position="141"/>
    </location>
</feature>
<reference evidence="2 3" key="1">
    <citation type="submission" date="2016-03" db="EMBL/GenBank/DDBJ databases">
        <title>Whole genome sequencing of Grifola frondosa 9006-11.</title>
        <authorList>
            <person name="Min B."/>
            <person name="Park H."/>
            <person name="Kim J.-G."/>
            <person name="Cho H."/>
            <person name="Oh Y.-L."/>
            <person name="Kong W.-S."/>
            <person name="Choi I.-G."/>
        </authorList>
    </citation>
    <scope>NUCLEOTIDE SEQUENCE [LARGE SCALE GENOMIC DNA]</scope>
    <source>
        <strain evidence="2 3">9006-11</strain>
    </source>
</reference>
<sequence length="141" mass="15444">MTDKEKKRVAFIKHEIHEGIDAVNAYVVFAHPPPAATRAANLPPPAPVMDPREAAKACVEKGDGSLFMERTIRVDCVRKDGGERGVDMMKGDVKATVFVGNLDFASKEEDLRVFFEGLVSAERGPPAEEDGAETDEEDEEE</sequence>
<protein>
    <submittedName>
        <fullName evidence="2">Nucleolar protein 12</fullName>
    </submittedName>
</protein>
<dbReference type="Proteomes" id="UP000092993">
    <property type="component" value="Unassembled WGS sequence"/>
</dbReference>
<dbReference type="EMBL" id="LUGG01000019">
    <property type="protein sequence ID" value="OBZ68985.1"/>
    <property type="molecule type" value="Genomic_DNA"/>
</dbReference>
<gene>
    <name evidence="2" type="primary">NOP12</name>
    <name evidence="2" type="ORF">A0H81_11332</name>
</gene>